<dbReference type="AlphaFoldDB" id="A0A7X4KS53"/>
<evidence type="ECO:0000313" key="5">
    <source>
        <dbReference type="EMBL" id="MYN53720.1"/>
    </source>
</evidence>
<evidence type="ECO:0000256" key="1">
    <source>
        <dbReference type="ARBA" id="ARBA00022448"/>
    </source>
</evidence>
<evidence type="ECO:0000256" key="2">
    <source>
        <dbReference type="ARBA" id="ARBA00022741"/>
    </source>
</evidence>
<keyword evidence="1" id="KW-0813">Transport</keyword>
<dbReference type="EMBL" id="WWFF01000006">
    <property type="protein sequence ID" value="MYN53720.1"/>
    <property type="molecule type" value="Genomic_DNA"/>
</dbReference>
<dbReference type="SUPFAM" id="SSF52540">
    <property type="entry name" value="P-loop containing nucleoside triphosphate hydrolases"/>
    <property type="match status" value="1"/>
</dbReference>
<gene>
    <name evidence="5" type="ORF">GTK63_05190</name>
</gene>
<dbReference type="GO" id="GO:0005524">
    <property type="term" value="F:ATP binding"/>
    <property type="evidence" value="ECO:0007669"/>
    <property type="project" value="UniProtKB-KW"/>
</dbReference>
<evidence type="ECO:0000256" key="3">
    <source>
        <dbReference type="ARBA" id="ARBA00022840"/>
    </source>
</evidence>
<comment type="caution">
    <text evidence="5">The sequence shown here is derived from an EMBL/GenBank/DDBJ whole genome shotgun (WGS) entry which is preliminary data.</text>
</comment>
<dbReference type="Gene3D" id="3.40.50.300">
    <property type="entry name" value="P-loop containing nucleotide triphosphate hydrolases"/>
    <property type="match status" value="1"/>
</dbReference>
<protein>
    <submittedName>
        <fullName evidence="5">ATP-binding cassette domain-containing protein</fullName>
    </submittedName>
</protein>
<proteinExistence type="predicted"/>
<dbReference type="PROSITE" id="PS00211">
    <property type="entry name" value="ABC_TRANSPORTER_1"/>
    <property type="match status" value="1"/>
</dbReference>
<keyword evidence="3 5" id="KW-0067">ATP-binding</keyword>
<accession>A0A7X4KS53</accession>
<dbReference type="InterPro" id="IPR017871">
    <property type="entry name" value="ABC_transporter-like_CS"/>
</dbReference>
<dbReference type="GO" id="GO:0016887">
    <property type="term" value="F:ATP hydrolysis activity"/>
    <property type="evidence" value="ECO:0007669"/>
    <property type="project" value="InterPro"/>
</dbReference>
<evidence type="ECO:0000313" key="6">
    <source>
        <dbReference type="Proteomes" id="UP000460132"/>
    </source>
</evidence>
<dbReference type="PANTHER" id="PTHR42939:SF1">
    <property type="entry name" value="ABC TRANSPORTER ATP-BINDING PROTEIN ALBC-RELATED"/>
    <property type="match status" value="1"/>
</dbReference>
<dbReference type="InterPro" id="IPR003439">
    <property type="entry name" value="ABC_transporter-like_ATP-bd"/>
</dbReference>
<dbReference type="Pfam" id="PF00005">
    <property type="entry name" value="ABC_tran"/>
    <property type="match status" value="1"/>
</dbReference>
<dbReference type="Proteomes" id="UP000460132">
    <property type="component" value="Unassembled WGS sequence"/>
</dbReference>
<dbReference type="SMART" id="SM00382">
    <property type="entry name" value="AAA"/>
    <property type="match status" value="1"/>
</dbReference>
<dbReference type="InterPro" id="IPR027417">
    <property type="entry name" value="P-loop_NTPase"/>
</dbReference>
<dbReference type="PANTHER" id="PTHR42939">
    <property type="entry name" value="ABC TRANSPORTER ATP-BINDING PROTEIN ALBC-RELATED"/>
    <property type="match status" value="1"/>
</dbReference>
<sequence>MLKIQHVQMNFKNRTIIKDATLSLRSGDIIHITGPNGCGKSTLFKIIVGIYQPTSGKVSLDADDQLGALIENPGFLEFEDLKTNLKFLANLKNHFDEQYTSELCLNLGLDFENHQHLSKYSVGMRQKAGIIQTIMEGQNIVLLDEPTRGLDAEALQTFVKLINALQRQGCGIMIASHDLVRGINYTQHYIFNNGIVQKND</sequence>
<dbReference type="InterPro" id="IPR003593">
    <property type="entry name" value="AAA+_ATPase"/>
</dbReference>
<name>A0A7X4KS53_9LACO</name>
<feature type="domain" description="ABC transporter" evidence="4">
    <location>
        <begin position="2"/>
        <end position="198"/>
    </location>
</feature>
<reference evidence="5 6" key="1">
    <citation type="submission" date="2020-01" db="EMBL/GenBank/DDBJ databases">
        <title>Vaginal microbiome of pregnant Indian women: Insights into the genome of dominants Lactobacillus species.</title>
        <authorList>
            <person name="Das B."/>
            <person name="Mehta O."/>
            <person name="Ghosh T.S."/>
            <person name="Kothidar A."/>
            <person name="Gowtham M.R."/>
            <person name="Mitra R."/>
            <person name="Kshetrapal P."/>
            <person name="Wadhwa N."/>
            <person name="Thiruvengadam R."/>
            <person name="Nair G.B."/>
            <person name="Bhatnagar S."/>
            <person name="Pore S."/>
        </authorList>
    </citation>
    <scope>NUCLEOTIDE SEQUENCE [LARGE SCALE GENOMIC DNA]</scope>
    <source>
        <strain evidence="5 6">Indica2</strain>
    </source>
</reference>
<dbReference type="PROSITE" id="PS50893">
    <property type="entry name" value="ABC_TRANSPORTER_2"/>
    <property type="match status" value="1"/>
</dbReference>
<dbReference type="RefSeq" id="WP_061205035.1">
    <property type="nucleotide sequence ID" value="NZ_LSVK01000007.1"/>
</dbReference>
<dbReference type="CDD" id="cd03230">
    <property type="entry name" value="ABC_DR_subfamily_A"/>
    <property type="match status" value="1"/>
</dbReference>
<keyword evidence="2" id="KW-0547">Nucleotide-binding</keyword>
<organism evidence="5 6">
    <name type="scientific">Lactobacillus crispatus</name>
    <dbReference type="NCBI Taxonomy" id="47770"/>
    <lineage>
        <taxon>Bacteria</taxon>
        <taxon>Bacillati</taxon>
        <taxon>Bacillota</taxon>
        <taxon>Bacilli</taxon>
        <taxon>Lactobacillales</taxon>
        <taxon>Lactobacillaceae</taxon>
        <taxon>Lactobacillus</taxon>
    </lineage>
</organism>
<evidence type="ECO:0000259" key="4">
    <source>
        <dbReference type="PROSITE" id="PS50893"/>
    </source>
</evidence>
<dbReference type="InterPro" id="IPR051782">
    <property type="entry name" value="ABC_Transporter_VariousFunc"/>
</dbReference>